<evidence type="ECO:0000256" key="1">
    <source>
        <dbReference type="ARBA" id="ARBA00023125"/>
    </source>
</evidence>
<accession>A0A8E2J0I5</accession>
<dbReference type="InterPro" id="IPR001647">
    <property type="entry name" value="HTH_TetR"/>
</dbReference>
<comment type="caution">
    <text evidence="4">The sequence shown here is derived from an EMBL/GenBank/DDBJ whole genome shotgun (WGS) entry which is preliminary data.</text>
</comment>
<organism evidence="4 6">
    <name type="scientific">Mycobacterium persicum</name>
    <dbReference type="NCBI Taxonomy" id="1487726"/>
    <lineage>
        <taxon>Bacteria</taxon>
        <taxon>Bacillati</taxon>
        <taxon>Actinomycetota</taxon>
        <taxon>Actinomycetes</taxon>
        <taxon>Mycobacteriales</taxon>
        <taxon>Mycobacteriaceae</taxon>
        <taxon>Mycobacterium</taxon>
    </lineage>
</organism>
<feature type="domain" description="HTH tetR-type" evidence="3">
    <location>
        <begin position="16"/>
        <end position="76"/>
    </location>
</feature>
<dbReference type="GO" id="GO:0003700">
    <property type="term" value="F:DNA-binding transcription factor activity"/>
    <property type="evidence" value="ECO:0007669"/>
    <property type="project" value="TreeGrafter"/>
</dbReference>
<evidence type="ECO:0000256" key="2">
    <source>
        <dbReference type="PROSITE-ProRule" id="PRU00335"/>
    </source>
</evidence>
<dbReference type="PRINTS" id="PR00455">
    <property type="entry name" value="HTHTETR"/>
</dbReference>
<dbReference type="PANTHER" id="PTHR30055:SF184">
    <property type="entry name" value="HTH-TYPE TRANSCRIPTIONAL REGULATOR ETHR"/>
    <property type="match status" value="1"/>
</dbReference>
<reference evidence="5 7" key="2">
    <citation type="submission" date="2018-09" db="EMBL/GenBank/DDBJ databases">
        <authorList>
            <person name="Tagini F."/>
        </authorList>
    </citation>
    <scope>NUCLEOTIDE SEQUENCE [LARGE SCALE GENOMIC DNA]</scope>
    <source>
        <strain evidence="5 7">MK4</strain>
    </source>
</reference>
<dbReference type="RefSeq" id="WP_075546549.1">
    <property type="nucleotide sequence ID" value="NZ_CADEAW010000101.1"/>
</dbReference>
<proteinExistence type="predicted"/>
<keyword evidence="7" id="KW-1185">Reference proteome</keyword>
<dbReference type="Gene3D" id="1.10.357.10">
    <property type="entry name" value="Tetracycline Repressor, domain 2"/>
    <property type="match status" value="1"/>
</dbReference>
<keyword evidence="1 2" id="KW-0238">DNA-binding</keyword>
<dbReference type="PROSITE" id="PS50977">
    <property type="entry name" value="HTH_TETR_2"/>
    <property type="match status" value="1"/>
</dbReference>
<name>A0A8E2J0I5_9MYCO</name>
<dbReference type="AlphaFoldDB" id="A0A8E2J0I5"/>
<dbReference type="Pfam" id="PF00440">
    <property type="entry name" value="TetR_N"/>
    <property type="match status" value="1"/>
</dbReference>
<evidence type="ECO:0000313" key="4">
    <source>
        <dbReference type="EMBL" id="ORC09012.1"/>
    </source>
</evidence>
<evidence type="ECO:0000313" key="5">
    <source>
        <dbReference type="EMBL" id="VAZ90303.1"/>
    </source>
</evidence>
<dbReference type="EMBL" id="MWQA01000001">
    <property type="protein sequence ID" value="ORC09012.1"/>
    <property type="molecule type" value="Genomic_DNA"/>
</dbReference>
<reference evidence="4 6" key="1">
    <citation type="submission" date="2017-02" db="EMBL/GenBank/DDBJ databases">
        <title>Mycobacterium kansasii genomes.</title>
        <authorList>
            <person name="Borowka P."/>
            <person name="Strapagiel D."/>
            <person name="Marciniak B."/>
            <person name="Lach J."/>
            <person name="Bakula Z."/>
            <person name="Van Ingen J."/>
            <person name="Safianowska A."/>
            <person name="Brzostek A."/>
            <person name="Dziadek J."/>
            <person name="Jagielski T."/>
        </authorList>
    </citation>
    <scope>NUCLEOTIDE SEQUENCE [LARGE SCALE GENOMIC DNA]</scope>
    <source>
        <strain evidence="4 6">12MK</strain>
    </source>
</reference>
<feature type="DNA-binding region" description="H-T-H motif" evidence="2">
    <location>
        <begin position="39"/>
        <end position="58"/>
    </location>
</feature>
<dbReference type="PANTHER" id="PTHR30055">
    <property type="entry name" value="HTH-TYPE TRANSCRIPTIONAL REGULATOR RUTR"/>
    <property type="match status" value="1"/>
</dbReference>
<evidence type="ECO:0000313" key="7">
    <source>
        <dbReference type="Proteomes" id="UP000271464"/>
    </source>
</evidence>
<dbReference type="Proteomes" id="UP000271464">
    <property type="component" value="Unassembled WGS sequence"/>
</dbReference>
<evidence type="ECO:0000259" key="3">
    <source>
        <dbReference type="PROSITE" id="PS50977"/>
    </source>
</evidence>
<dbReference type="SUPFAM" id="SSF46689">
    <property type="entry name" value="Homeodomain-like"/>
    <property type="match status" value="1"/>
</dbReference>
<protein>
    <submittedName>
        <fullName evidence="5">HTH-type transcriptional regulator BetI</fullName>
    </submittedName>
    <submittedName>
        <fullName evidence="4">TetR family transcriptional regulator</fullName>
    </submittedName>
</protein>
<dbReference type="EMBL" id="UPHM01000026">
    <property type="protein sequence ID" value="VAZ90303.1"/>
    <property type="molecule type" value="Genomic_DNA"/>
</dbReference>
<gene>
    <name evidence="5" type="primary">betI_13</name>
    <name evidence="4" type="ORF">B4U45_22855</name>
    <name evidence="5" type="ORF">LAUMK4_01354</name>
</gene>
<dbReference type="GeneID" id="66600240"/>
<dbReference type="GO" id="GO:0000976">
    <property type="term" value="F:transcription cis-regulatory region binding"/>
    <property type="evidence" value="ECO:0007669"/>
    <property type="project" value="TreeGrafter"/>
</dbReference>
<sequence>MTEPASRIDGRALRYQHRRPQLLAAAAEYVLDHGIADLSLRPLAQALGVTHATVIRHFTSKEALLAEVVEHLRAELLTQIVRDGDLSAASTAELLRAFWRRLDDPKERRQFLLLAEIYGLALRDRSKYAGILESTSHAFITPIEDRLIREGFSPSRAPAVATALLAQIRGLQLDLAATEDHDRIDEAFTITLDALLTTHQNP</sequence>
<dbReference type="InterPro" id="IPR009057">
    <property type="entry name" value="Homeodomain-like_sf"/>
</dbReference>
<evidence type="ECO:0000313" key="6">
    <source>
        <dbReference type="Proteomes" id="UP000192335"/>
    </source>
</evidence>
<dbReference type="InterPro" id="IPR050109">
    <property type="entry name" value="HTH-type_TetR-like_transc_reg"/>
</dbReference>
<dbReference type="Proteomes" id="UP000192335">
    <property type="component" value="Unassembled WGS sequence"/>
</dbReference>